<protein>
    <recommendedName>
        <fullName evidence="4">Protein kinase domain-containing protein</fullName>
    </recommendedName>
</protein>
<dbReference type="PANTHER" id="PTHR37171">
    <property type="entry name" value="SERINE/THREONINE-PROTEIN KINASE YRZF-RELATED"/>
    <property type="match status" value="1"/>
</dbReference>
<keyword evidence="3" id="KW-1185">Reference proteome</keyword>
<reference evidence="2" key="1">
    <citation type="journal article" date="2020" name="Stud. Mycol.">
        <title>101 Dothideomycetes genomes: a test case for predicting lifestyles and emergence of pathogens.</title>
        <authorList>
            <person name="Haridas S."/>
            <person name="Albert R."/>
            <person name="Binder M."/>
            <person name="Bloem J."/>
            <person name="Labutti K."/>
            <person name="Salamov A."/>
            <person name="Andreopoulos B."/>
            <person name="Baker S."/>
            <person name="Barry K."/>
            <person name="Bills G."/>
            <person name="Bluhm B."/>
            <person name="Cannon C."/>
            <person name="Castanera R."/>
            <person name="Culley D."/>
            <person name="Daum C."/>
            <person name="Ezra D."/>
            <person name="Gonzalez J."/>
            <person name="Henrissat B."/>
            <person name="Kuo A."/>
            <person name="Liang C."/>
            <person name="Lipzen A."/>
            <person name="Lutzoni F."/>
            <person name="Magnuson J."/>
            <person name="Mondo S."/>
            <person name="Nolan M."/>
            <person name="Ohm R."/>
            <person name="Pangilinan J."/>
            <person name="Park H.-J."/>
            <person name="Ramirez L."/>
            <person name="Alfaro M."/>
            <person name="Sun H."/>
            <person name="Tritt A."/>
            <person name="Yoshinaga Y."/>
            <person name="Zwiers L.-H."/>
            <person name="Turgeon B."/>
            <person name="Goodwin S."/>
            <person name="Spatafora J."/>
            <person name="Crous P."/>
            <person name="Grigoriev I."/>
        </authorList>
    </citation>
    <scope>NUCLEOTIDE SEQUENCE</scope>
    <source>
        <strain evidence="2">CBS 122368</strain>
    </source>
</reference>
<dbReference type="SUPFAM" id="SSF56112">
    <property type="entry name" value="Protein kinase-like (PK-like)"/>
    <property type="match status" value="1"/>
</dbReference>
<evidence type="ECO:0000313" key="3">
    <source>
        <dbReference type="Proteomes" id="UP000800094"/>
    </source>
</evidence>
<dbReference type="InterPro" id="IPR011009">
    <property type="entry name" value="Kinase-like_dom_sf"/>
</dbReference>
<sequence length="787" mass="87999">MDDEVARLRQALAEVEVARLRQALAEEENRALDERRRLEEAENRALDERRRLEEAENRAPDERRQREEAQRQAEKRVQGETLMPYLEACHSLSLALQVVTDLTRTTKGDTTDPDRRIYPRRIVRWDDFPARQEEIWNQLPEASFASQHQFPTQHQLDYVRDIIRPVSSECGLRYFEHDTVELAVEKLIVAVNDNELLRDRLGLRGTVTFESHTNFGNNETNLSKSLQNMSLSEGGARDGTSARPAPKAQSIMKGMGKGNLADNCCIYETSNGVRAPKTAIEYKAPHKLPQDVICTGLKSEIQPKIDVIDKDVEAYDDFQFASKALAAAVVTQLFSYMIGKGIQYGYVCTGQVFVFLYIPDDPSMVYYYVSVPNSDVLDDDANRLHRTAVAQVFAFVIQSLRAKPPSQSWIDAAASLDTWTVGVDDVLSRIPETVRKGKEPRASPYKPSRWRGFQRSPIRTRSSCKRPDNMSNPEDDSDDEDAPPSPTTGRSTRSGKKPASSSSIPSGRQGQRGSGDRQQGGAGQTRIQDRPYCTHHCLLGLACGGPIDESCPNAGSHGSRHMDRAEFMPLVRTQLATDRGRDADAAPLYLSGSFGALFKIRLSAFGYTFVAKGVEGPGLKCLKHEERIYDHLRPIQGEYVPVCLGLINLVLPYYYDGGVFRHFLLLSWAGKPLHRCTDQIDKTRVIAAVATAFTSLHRLQVLHGDAELRNITYDEGPMIVDLERAKLCARGHLDSITPNSQSRKTKRDISQEHGQDPFGRELRSVVESVSRSFGVVTMPRGSVFSTG</sequence>
<accession>A0A6A6HTA8</accession>
<proteinExistence type="predicted"/>
<dbReference type="AlphaFoldDB" id="A0A6A6HTA8"/>
<evidence type="ECO:0008006" key="4">
    <source>
        <dbReference type="Google" id="ProtNLM"/>
    </source>
</evidence>
<dbReference type="OrthoDB" id="2156052at2759"/>
<feature type="compositionally biased region" description="Gly residues" evidence="1">
    <location>
        <begin position="510"/>
        <end position="523"/>
    </location>
</feature>
<name>A0A6A6HTA8_9PLEO</name>
<evidence type="ECO:0000313" key="2">
    <source>
        <dbReference type="EMBL" id="KAF2241424.1"/>
    </source>
</evidence>
<gene>
    <name evidence="2" type="ORF">BU26DRAFT_525246</name>
</gene>
<feature type="region of interest" description="Disordered" evidence="1">
    <location>
        <begin position="31"/>
        <end position="76"/>
    </location>
</feature>
<dbReference type="RefSeq" id="XP_033676428.1">
    <property type="nucleotide sequence ID" value="XM_033830464.1"/>
</dbReference>
<feature type="region of interest" description="Disordered" evidence="1">
    <location>
        <begin position="434"/>
        <end position="527"/>
    </location>
</feature>
<dbReference type="InterPro" id="IPR052396">
    <property type="entry name" value="Meiotic_Drive_Suppr_Kinase"/>
</dbReference>
<feature type="compositionally biased region" description="Acidic residues" evidence="1">
    <location>
        <begin position="473"/>
        <end position="482"/>
    </location>
</feature>
<feature type="region of interest" description="Disordered" evidence="1">
    <location>
        <begin position="734"/>
        <end position="757"/>
    </location>
</feature>
<dbReference type="Proteomes" id="UP000800094">
    <property type="component" value="Unassembled WGS sequence"/>
</dbReference>
<dbReference type="EMBL" id="ML987212">
    <property type="protein sequence ID" value="KAF2241424.1"/>
    <property type="molecule type" value="Genomic_DNA"/>
</dbReference>
<organism evidence="2 3">
    <name type="scientific">Trematosphaeria pertusa</name>
    <dbReference type="NCBI Taxonomy" id="390896"/>
    <lineage>
        <taxon>Eukaryota</taxon>
        <taxon>Fungi</taxon>
        <taxon>Dikarya</taxon>
        <taxon>Ascomycota</taxon>
        <taxon>Pezizomycotina</taxon>
        <taxon>Dothideomycetes</taxon>
        <taxon>Pleosporomycetidae</taxon>
        <taxon>Pleosporales</taxon>
        <taxon>Massarineae</taxon>
        <taxon>Trematosphaeriaceae</taxon>
        <taxon>Trematosphaeria</taxon>
    </lineage>
</organism>
<dbReference type="GeneID" id="54583794"/>
<dbReference type="PANTHER" id="PTHR37171:SF1">
    <property type="entry name" value="SERINE_THREONINE-PROTEIN KINASE YRZF-RELATED"/>
    <property type="match status" value="1"/>
</dbReference>
<evidence type="ECO:0000256" key="1">
    <source>
        <dbReference type="SAM" id="MobiDB-lite"/>
    </source>
</evidence>
<feature type="compositionally biased region" description="Low complexity" evidence="1">
    <location>
        <begin position="497"/>
        <end position="509"/>
    </location>
</feature>
<feature type="compositionally biased region" description="Basic and acidic residues" evidence="1">
    <location>
        <begin position="747"/>
        <end position="757"/>
    </location>
</feature>
<dbReference type="CDD" id="cd22265">
    <property type="entry name" value="UDM1_RNF168"/>
    <property type="match status" value="1"/>
</dbReference>